<comment type="caution">
    <text evidence="1">The sequence shown here is derived from an EMBL/GenBank/DDBJ whole genome shotgun (WGS) entry which is preliminary data.</text>
</comment>
<dbReference type="EMBL" id="VSWD01000014">
    <property type="protein sequence ID" value="KAK3082607.1"/>
    <property type="molecule type" value="Genomic_DNA"/>
</dbReference>
<evidence type="ECO:0000313" key="1">
    <source>
        <dbReference type="EMBL" id="KAK3082607.1"/>
    </source>
</evidence>
<organism evidence="1 2">
    <name type="scientific">Pinctada imbricata</name>
    <name type="common">Atlantic pearl-oyster</name>
    <name type="synonym">Pinctada martensii</name>
    <dbReference type="NCBI Taxonomy" id="66713"/>
    <lineage>
        <taxon>Eukaryota</taxon>
        <taxon>Metazoa</taxon>
        <taxon>Spiralia</taxon>
        <taxon>Lophotrochozoa</taxon>
        <taxon>Mollusca</taxon>
        <taxon>Bivalvia</taxon>
        <taxon>Autobranchia</taxon>
        <taxon>Pteriomorphia</taxon>
        <taxon>Pterioida</taxon>
        <taxon>Pterioidea</taxon>
        <taxon>Pteriidae</taxon>
        <taxon>Pinctada</taxon>
    </lineage>
</organism>
<reference evidence="1" key="1">
    <citation type="submission" date="2019-08" db="EMBL/GenBank/DDBJ databases">
        <title>The improved chromosome-level genome for the pearl oyster Pinctada fucata martensii using PacBio sequencing and Hi-C.</title>
        <authorList>
            <person name="Zheng Z."/>
        </authorList>
    </citation>
    <scope>NUCLEOTIDE SEQUENCE</scope>
    <source>
        <strain evidence="1">ZZ-2019</strain>
        <tissue evidence="1">Adductor muscle</tissue>
    </source>
</reference>
<accession>A0AA89BIZ1</accession>
<proteinExistence type="predicted"/>
<evidence type="ECO:0000313" key="2">
    <source>
        <dbReference type="Proteomes" id="UP001186944"/>
    </source>
</evidence>
<protein>
    <submittedName>
        <fullName evidence="1">Uncharacterized protein</fullName>
    </submittedName>
</protein>
<keyword evidence="2" id="KW-1185">Reference proteome</keyword>
<gene>
    <name evidence="1" type="ORF">FSP39_000431</name>
</gene>
<dbReference type="Proteomes" id="UP001186944">
    <property type="component" value="Unassembled WGS sequence"/>
</dbReference>
<name>A0AA89BIZ1_PINIB</name>
<dbReference type="AlphaFoldDB" id="A0AA89BIZ1"/>
<sequence>MKEQWTNITAIFKELSKPFDDLINDAAKNKVFANVLGHIGLPVKPNNPLSKVNLSSLDKTNILQTQQVYINFLKKFNNDLKSITEEVHARDVLYTTVQEKTNKKDLIQDITSDVSDIFRLSSLNTLVKFGKGLKKKDIVCTTAILQIDQNEYDYYKLPPFRPICNVSQASFDIIEVDVSKRRNKQIMDQTVLIEAKKSDSTLASLLNTVKLAYSVQKSQNLKSFGASITKKDIACSVATQFPSIQMFDYIDLTKFRPSCSAVTKSQFDKMVEDSTRLRELDTKVEGLLNSCTLFNTCPCLPQIATAFKATETEVKASIKRVKPQMTEYCSLSCGCTKL</sequence>